<dbReference type="CDD" id="cd06503">
    <property type="entry name" value="ATP-synt_Fo_b"/>
    <property type="match status" value="1"/>
</dbReference>
<dbReference type="RefSeq" id="WP_029094799.1">
    <property type="nucleotide sequence ID" value="NZ_BRLG01000013.1"/>
</dbReference>
<dbReference type="FunFam" id="1.20.5.620:FF:000001">
    <property type="entry name" value="ATP synthase subunit b"/>
    <property type="match status" value="1"/>
</dbReference>
<keyword evidence="21" id="KW-1185">Reference proteome</keyword>
<evidence type="ECO:0000256" key="13">
    <source>
        <dbReference type="ARBA" id="ARBA00025614"/>
    </source>
</evidence>
<evidence type="ECO:0000313" key="22">
    <source>
        <dbReference type="Proteomes" id="UP000373449"/>
    </source>
</evidence>
<evidence type="ECO:0000256" key="6">
    <source>
        <dbReference type="ARBA" id="ARBA00022692"/>
    </source>
</evidence>
<evidence type="ECO:0000256" key="3">
    <source>
        <dbReference type="ARBA" id="ARBA00022475"/>
    </source>
</evidence>
<dbReference type="GO" id="GO:0005886">
    <property type="term" value="C:plasma membrane"/>
    <property type="evidence" value="ECO:0007669"/>
    <property type="project" value="UniProtKB-SubCell"/>
</dbReference>
<evidence type="ECO:0000256" key="15">
    <source>
        <dbReference type="ARBA" id="ARBA00037847"/>
    </source>
</evidence>
<dbReference type="STRING" id="1111728.GCA_000427805_02069"/>
<dbReference type="HAMAP" id="MF_01398">
    <property type="entry name" value="ATP_synth_b_bprime"/>
    <property type="match status" value="1"/>
</dbReference>
<keyword evidence="2 16" id="KW-0813">Transport</keyword>
<name>A0A2C6DJB2_9GAMM</name>
<evidence type="ECO:0000256" key="16">
    <source>
        <dbReference type="HAMAP-Rule" id="MF_01398"/>
    </source>
</evidence>
<protein>
    <recommendedName>
        <fullName evidence="16">ATP synthase subunit b</fullName>
    </recommendedName>
    <alternativeName>
        <fullName evidence="16">ATP synthase F(0) sector subunit b</fullName>
    </alternativeName>
    <alternativeName>
        <fullName evidence="16">ATPase subunit I</fullName>
    </alternativeName>
    <alternativeName>
        <fullName evidence="16">F-type ATPase subunit b</fullName>
        <shortName evidence="16">F-ATPase subunit b</shortName>
    </alternativeName>
</protein>
<dbReference type="InterPro" id="IPR002146">
    <property type="entry name" value="ATP_synth_b/b'su_bac/chlpt"/>
</dbReference>
<evidence type="ECO:0000256" key="1">
    <source>
        <dbReference type="ARBA" id="ARBA00005513"/>
    </source>
</evidence>
<dbReference type="GO" id="GO:0045259">
    <property type="term" value="C:proton-transporting ATP synthase complex"/>
    <property type="evidence" value="ECO:0007669"/>
    <property type="project" value="UniProtKB-KW"/>
</dbReference>
<keyword evidence="6 16" id="KW-0812">Transmembrane</keyword>
<evidence type="ECO:0000313" key="20">
    <source>
        <dbReference type="EMBL" id="VFS46336.1"/>
    </source>
</evidence>
<dbReference type="NCBIfam" id="TIGR01144">
    <property type="entry name" value="ATP_synt_b"/>
    <property type="match status" value="1"/>
</dbReference>
<dbReference type="OrthoDB" id="9788020at2"/>
<dbReference type="AlphaFoldDB" id="A0A2C6DJB2"/>
<dbReference type="InterPro" id="IPR028987">
    <property type="entry name" value="ATP_synth_B-like_membr_sf"/>
</dbReference>
<reference evidence="21" key="2">
    <citation type="submission" date="2017-09" db="EMBL/GenBank/DDBJ databases">
        <title>FDA dAtabase for Regulatory Grade micrObial Sequences (FDA-ARGOS): Supporting development and validation of Infectious Disease Dx tests.</title>
        <authorList>
            <person name="Minogue T."/>
            <person name="Wolcott M."/>
            <person name="Wasieloski L."/>
            <person name="Aguilar W."/>
            <person name="Moore D."/>
            <person name="Tallon L."/>
            <person name="Sadzewicz L."/>
            <person name="Ott S."/>
            <person name="Zhao X."/>
            <person name="Nagaraj S."/>
            <person name="Vavikolanu K."/>
            <person name="Aluvathingal J."/>
            <person name="Nadendla S."/>
            <person name="Sichtig H."/>
        </authorList>
    </citation>
    <scope>NUCLEOTIDE SEQUENCE [LARGE SCALE GENOMIC DNA]</scope>
    <source>
        <strain evidence="21">FDAARGOS_387</strain>
    </source>
</reference>
<keyword evidence="5 16" id="KW-0138">CF(0)</keyword>
<evidence type="ECO:0000256" key="9">
    <source>
        <dbReference type="ARBA" id="ARBA00023065"/>
    </source>
</evidence>
<keyword evidence="18" id="KW-0175">Coiled coil</keyword>
<dbReference type="SUPFAM" id="SSF81573">
    <property type="entry name" value="F1F0 ATP synthase subunit B, membrane domain"/>
    <property type="match status" value="1"/>
</dbReference>
<evidence type="ECO:0000256" key="14">
    <source>
        <dbReference type="ARBA" id="ARBA00026054"/>
    </source>
</evidence>
<gene>
    <name evidence="16 20" type="primary">atpF</name>
    <name evidence="19" type="ORF">CRN84_03310</name>
    <name evidence="20" type="ORF">NCTC12282_01245</name>
</gene>
<reference evidence="19" key="1">
    <citation type="submission" date="2017-09" db="EMBL/GenBank/DDBJ databases">
        <title>FDA dAtabase for Regulatory Grade micrObial Sequences (FDA-ARGOS): Supporting development and validation of Infectious Disease Dx tests.</title>
        <authorList>
            <person name="Minogue T."/>
            <person name="Wolcott M."/>
            <person name="Wasieloski L."/>
            <person name="Aguilar W."/>
            <person name="Moore D."/>
            <person name="Tallon L.J."/>
            <person name="Sadzewicz L."/>
            <person name="Ott S."/>
            <person name="Zhao X."/>
            <person name="Nagaraj S."/>
            <person name="Vavikolanu K."/>
            <person name="Aluvathingal J."/>
            <person name="Nadendla S."/>
            <person name="Sichtig H."/>
        </authorList>
    </citation>
    <scope>NUCLEOTIDE SEQUENCE</scope>
    <source>
        <strain evidence="19">FDAARGOS_387</strain>
    </source>
</reference>
<comment type="function">
    <text evidence="13">Component of the F(0) channel, it forms part of the peripheral stalk, linking F(1) to F(0). The b'-subunit is a diverged and duplicated form of b found in plants and photosynthetic bacteria.</text>
</comment>
<keyword evidence="10 16" id="KW-0472">Membrane</keyword>
<accession>A0A2C6DJB2</accession>
<dbReference type="PANTHER" id="PTHR33445">
    <property type="entry name" value="ATP SYNTHASE SUBUNIT B', CHLOROPLASTIC"/>
    <property type="match status" value="1"/>
</dbReference>
<feature type="transmembrane region" description="Helical" evidence="16">
    <location>
        <begin position="6"/>
        <end position="26"/>
    </location>
</feature>
<dbReference type="Proteomes" id="UP000373449">
    <property type="component" value="Unassembled WGS sequence"/>
</dbReference>
<dbReference type="GO" id="GO:0046961">
    <property type="term" value="F:proton-transporting ATPase activity, rotational mechanism"/>
    <property type="evidence" value="ECO:0007669"/>
    <property type="project" value="TreeGrafter"/>
</dbReference>
<keyword evidence="4" id="KW-0997">Cell inner membrane</keyword>
<proteinExistence type="inferred from homology"/>
<comment type="subunit">
    <text evidence="14">F-type ATPases have 2 components, F(1) - the catalytic core - and F(0) - the membrane proton channel. F(1) has five subunits: alpha(3), beta(3), gamma(1), delta(1), epsilon(1). F(0) has four main subunits: a(1), b(2) and c(10-14). The alpha and beta chains form an alternating ring which encloses part of the gamma chain. F(1) is attached to F(0) by a central stalk formed by the gamma and epsilon chains, while a peripheral stalk is formed by the delta and b chains.</text>
</comment>
<comment type="function">
    <text evidence="12 16">F(1)F(0) ATP synthase produces ATP from ADP in the presence of a proton or sodium gradient. F-type ATPases consist of two structural domains, F(1) containing the extramembraneous catalytic core and F(0) containing the membrane proton channel, linked together by a central stalk and a peripheral stalk. During catalysis, ATP synthesis in the catalytic domain of F(1) is coupled via a rotary mechanism of the central stalk subunits to proton translocation.</text>
</comment>
<evidence type="ECO:0000313" key="21">
    <source>
        <dbReference type="Proteomes" id="UP000224974"/>
    </source>
</evidence>
<dbReference type="NCBIfam" id="NF004413">
    <property type="entry name" value="PRK05759.1-4"/>
    <property type="match status" value="1"/>
</dbReference>
<keyword evidence="3 16" id="KW-1003">Cell membrane</keyword>
<dbReference type="InterPro" id="IPR050059">
    <property type="entry name" value="ATP_synthase_B_chain"/>
</dbReference>
<evidence type="ECO:0000256" key="17">
    <source>
        <dbReference type="RuleBase" id="RU003848"/>
    </source>
</evidence>
<keyword evidence="11 16" id="KW-0066">ATP synthesis</keyword>
<evidence type="ECO:0000256" key="4">
    <source>
        <dbReference type="ARBA" id="ARBA00022519"/>
    </source>
</evidence>
<evidence type="ECO:0000313" key="19">
    <source>
        <dbReference type="EMBL" id="PHI28422.1"/>
    </source>
</evidence>
<keyword evidence="9 16" id="KW-0406">Ion transport</keyword>
<evidence type="ECO:0000256" key="7">
    <source>
        <dbReference type="ARBA" id="ARBA00022781"/>
    </source>
</evidence>
<evidence type="ECO:0000256" key="2">
    <source>
        <dbReference type="ARBA" id="ARBA00022448"/>
    </source>
</evidence>
<evidence type="ECO:0000256" key="10">
    <source>
        <dbReference type="ARBA" id="ARBA00023136"/>
    </source>
</evidence>
<dbReference type="Proteomes" id="UP000224974">
    <property type="component" value="Unassembled WGS sequence"/>
</dbReference>
<keyword evidence="7 16" id="KW-0375">Hydrogen ion transport</keyword>
<comment type="subcellular location">
    <subcellularLocation>
        <location evidence="16">Cell membrane</location>
        <topology evidence="16">Single-pass membrane protein</topology>
    </subcellularLocation>
    <subcellularLocation>
        <location evidence="15">Endomembrane system</location>
        <topology evidence="15">Single-pass membrane protein</topology>
    </subcellularLocation>
</comment>
<dbReference type="Pfam" id="PF00430">
    <property type="entry name" value="ATP-synt_B"/>
    <property type="match status" value="1"/>
</dbReference>
<dbReference type="EMBL" id="PDDX01000001">
    <property type="protein sequence ID" value="PHI28422.1"/>
    <property type="molecule type" value="Genomic_DNA"/>
</dbReference>
<organism evidence="19 21">
    <name type="scientific">Budvicia aquatica</name>
    <dbReference type="NCBI Taxonomy" id="82979"/>
    <lineage>
        <taxon>Bacteria</taxon>
        <taxon>Pseudomonadati</taxon>
        <taxon>Pseudomonadota</taxon>
        <taxon>Gammaproteobacteria</taxon>
        <taxon>Enterobacterales</taxon>
        <taxon>Budviciaceae</taxon>
        <taxon>Budvicia</taxon>
    </lineage>
</organism>
<dbReference type="InterPro" id="IPR005864">
    <property type="entry name" value="ATP_synth_F0_bsu_bac"/>
</dbReference>
<dbReference type="Gene3D" id="1.20.5.620">
    <property type="entry name" value="F1F0 ATP synthase subunit B, membrane domain"/>
    <property type="match status" value="1"/>
</dbReference>
<comment type="similarity">
    <text evidence="1 16 17">Belongs to the ATPase B chain family.</text>
</comment>
<evidence type="ECO:0000256" key="8">
    <source>
        <dbReference type="ARBA" id="ARBA00022989"/>
    </source>
</evidence>
<reference evidence="20 22" key="3">
    <citation type="submission" date="2019-03" db="EMBL/GenBank/DDBJ databases">
        <authorList>
            <consortium name="Pathogen Informatics"/>
        </authorList>
    </citation>
    <scope>NUCLEOTIDE SEQUENCE [LARGE SCALE GENOMIC DNA]</scope>
    <source>
        <strain evidence="20 22">NCTC12282</strain>
    </source>
</reference>
<dbReference type="GO" id="GO:0046933">
    <property type="term" value="F:proton-transporting ATP synthase activity, rotational mechanism"/>
    <property type="evidence" value="ECO:0007669"/>
    <property type="project" value="UniProtKB-UniRule"/>
</dbReference>
<keyword evidence="19" id="KW-0378">Hydrolase</keyword>
<sequence>MNINATILGQAIAFVLFVWFCMKYVWPPIISAIEKRQKEIADGLASAERAKKDLDLAQANVTDQLAQAKADAQVIIEQANKRKAQIVDEAKVEAEQERSKILAQAQAEIDAERKRAREELRKQVAMLAIAGAEKIIERSVDEAANSDIVDKLVAEL</sequence>
<dbReference type="EMBL" id="CAADJA010000002">
    <property type="protein sequence ID" value="VFS46336.1"/>
    <property type="molecule type" value="Genomic_DNA"/>
</dbReference>
<comment type="subunit">
    <text evidence="16">F-type ATPases have 2 components, F(1) - the catalytic core - and F(0) - the membrane proton channel. F(1) has five subunits: alpha(3), beta(3), gamma(1), delta(1), epsilon(1). F(0) has three main subunits: a(1), b(2) and c(10-14). The alpha and beta chains form an alternating ring which encloses part of the gamma chain. F(1) is attached to F(0) by a central stalk formed by the gamma and epsilon chains, while a peripheral stalk is formed by the delta and b chains.</text>
</comment>
<feature type="coiled-coil region" evidence="18">
    <location>
        <begin position="47"/>
        <end position="122"/>
    </location>
</feature>
<keyword evidence="8 16" id="KW-1133">Transmembrane helix</keyword>
<evidence type="ECO:0000256" key="18">
    <source>
        <dbReference type="SAM" id="Coils"/>
    </source>
</evidence>
<dbReference type="GO" id="GO:0012505">
    <property type="term" value="C:endomembrane system"/>
    <property type="evidence" value="ECO:0007669"/>
    <property type="project" value="UniProtKB-SubCell"/>
</dbReference>
<dbReference type="PANTHER" id="PTHR33445:SF1">
    <property type="entry name" value="ATP SYNTHASE SUBUNIT B"/>
    <property type="match status" value="1"/>
</dbReference>
<evidence type="ECO:0000256" key="11">
    <source>
        <dbReference type="ARBA" id="ARBA00023310"/>
    </source>
</evidence>
<dbReference type="NCBIfam" id="NF004411">
    <property type="entry name" value="PRK05759.1-2"/>
    <property type="match status" value="1"/>
</dbReference>
<evidence type="ECO:0000256" key="5">
    <source>
        <dbReference type="ARBA" id="ARBA00022547"/>
    </source>
</evidence>
<evidence type="ECO:0000256" key="12">
    <source>
        <dbReference type="ARBA" id="ARBA00025198"/>
    </source>
</evidence>
<dbReference type="GO" id="GO:0016787">
    <property type="term" value="F:hydrolase activity"/>
    <property type="evidence" value="ECO:0007669"/>
    <property type="project" value="UniProtKB-KW"/>
</dbReference>